<protein>
    <submittedName>
        <fullName evidence="1">CCR4-NOT transcription complex subunit 1</fullName>
    </submittedName>
</protein>
<keyword evidence="2" id="KW-1185">Reference proteome</keyword>
<accession>A0A5N5QCK1</accession>
<dbReference type="EMBL" id="SSOP01000284">
    <property type="protein sequence ID" value="KAB5589339.1"/>
    <property type="molecule type" value="Genomic_DNA"/>
</dbReference>
<evidence type="ECO:0000313" key="2">
    <source>
        <dbReference type="Proteomes" id="UP000383932"/>
    </source>
</evidence>
<dbReference type="OrthoDB" id="3219854at2759"/>
<name>A0A5N5QCK1_9AGAM</name>
<dbReference type="AlphaFoldDB" id="A0A5N5QCK1"/>
<proteinExistence type="predicted"/>
<dbReference type="Proteomes" id="UP000383932">
    <property type="component" value="Unassembled WGS sequence"/>
</dbReference>
<gene>
    <name evidence="1" type="ORF">CTheo_7217</name>
</gene>
<organism evidence="1 2">
    <name type="scientific">Ceratobasidium theobromae</name>
    <dbReference type="NCBI Taxonomy" id="1582974"/>
    <lineage>
        <taxon>Eukaryota</taxon>
        <taxon>Fungi</taxon>
        <taxon>Dikarya</taxon>
        <taxon>Basidiomycota</taxon>
        <taxon>Agaricomycotina</taxon>
        <taxon>Agaricomycetes</taxon>
        <taxon>Cantharellales</taxon>
        <taxon>Ceratobasidiaceae</taxon>
        <taxon>Ceratobasidium</taxon>
    </lineage>
</organism>
<evidence type="ECO:0000313" key="1">
    <source>
        <dbReference type="EMBL" id="KAB5589339.1"/>
    </source>
</evidence>
<sequence length="607" mass="67737">MHSQLADTREMAIRAISGLRSKETLQQLVAKPPGILPQVIQSFTSCFGARPRAQGEELYFNGCEGNIDEIALHGQALTTLINQLVLTSDRTDPEYLVTWGVDDDAIEAVEERFQLLANNTICTTNGSAFGLVGLSAWYEFIGRRVDNRGDILVRLAQKLSWSLPPSICSEILHALLVESAYWTPLIKGADRAQLLHHLVELLDTAPHELRPQLACSLAVLTLCLNHGTTQFQPHQGPDSDDIDLETASPRNLGREVTRYYLVNKDRFVADEQPLLLLALTGLMEHYKHNPFDDEGQESMKLVAQQLATLDVLGKPQQVVMPKELATRDIREYFAEVLALYLRQAQTSPDIQSTDETLVRLLTAIKHKLHFLVNNNSLLALPILQILSRTNNNELKRLCLSTIASIYNHSSELGPSLLHIQKLFSINIPYKLVQLAKEGPEVGSALHSNISSVFQFIAKHMQHSTPGPQRMRNDAQTIYDNIQESSSDLLKRIIMDDLLQAFIQHVLSSHVGVVSPKGGFWEREVLRQVEANPEGKLGGIYRYLKKDLRIRGAADPEQTQSAAGGSQGNNDFLTELFKLIDTPERREEYYAPSVVARLRGGQRAEGTG</sequence>
<comment type="caution">
    <text evidence="1">The sequence shown here is derived from an EMBL/GenBank/DDBJ whole genome shotgun (WGS) entry which is preliminary data.</text>
</comment>
<reference evidence="1 2" key="1">
    <citation type="journal article" date="2019" name="Fungal Biol. Biotechnol.">
        <title>Draft genome sequence of fastidious pathogen Ceratobasidium theobromae, which causes vascular-streak dieback in Theobroma cacao.</title>
        <authorList>
            <person name="Ali S.S."/>
            <person name="Asman A."/>
            <person name="Shao J."/>
            <person name="Firmansyah A.P."/>
            <person name="Susilo A.W."/>
            <person name="Rosmana A."/>
            <person name="McMahon P."/>
            <person name="Junaid M."/>
            <person name="Guest D."/>
            <person name="Kheng T.Y."/>
            <person name="Meinhardt L.W."/>
            <person name="Bailey B.A."/>
        </authorList>
    </citation>
    <scope>NUCLEOTIDE SEQUENCE [LARGE SCALE GENOMIC DNA]</scope>
    <source>
        <strain evidence="1 2">CT2</strain>
    </source>
</reference>